<dbReference type="EMBL" id="JAEUBG010002051">
    <property type="protein sequence ID" value="KAH3685357.1"/>
    <property type="molecule type" value="Genomic_DNA"/>
</dbReference>
<name>A0A9P8Q7F5_WICPI</name>
<accession>A0A9P8Q7F5</accession>
<sequence length="66" mass="7451">MFSLKSNVKSLESSPCLILSIKSDCDCRYSKYSSLDKSRPGSSIVDLYELKNSFKFLNFGDVTWDG</sequence>
<gene>
    <name evidence="1" type="ORF">WICPIJ_003671</name>
</gene>
<dbReference type="Proteomes" id="UP000774326">
    <property type="component" value="Unassembled WGS sequence"/>
</dbReference>
<comment type="caution">
    <text evidence="1">The sequence shown here is derived from an EMBL/GenBank/DDBJ whole genome shotgun (WGS) entry which is preliminary data.</text>
</comment>
<organism evidence="1 2">
    <name type="scientific">Wickerhamomyces pijperi</name>
    <name type="common">Yeast</name>
    <name type="synonym">Pichia pijperi</name>
    <dbReference type="NCBI Taxonomy" id="599730"/>
    <lineage>
        <taxon>Eukaryota</taxon>
        <taxon>Fungi</taxon>
        <taxon>Dikarya</taxon>
        <taxon>Ascomycota</taxon>
        <taxon>Saccharomycotina</taxon>
        <taxon>Saccharomycetes</taxon>
        <taxon>Phaffomycetales</taxon>
        <taxon>Wickerhamomycetaceae</taxon>
        <taxon>Wickerhamomyces</taxon>
    </lineage>
</organism>
<proteinExistence type="predicted"/>
<keyword evidence="2" id="KW-1185">Reference proteome</keyword>
<evidence type="ECO:0000313" key="2">
    <source>
        <dbReference type="Proteomes" id="UP000774326"/>
    </source>
</evidence>
<dbReference type="AlphaFoldDB" id="A0A9P8Q7F5"/>
<protein>
    <submittedName>
        <fullName evidence="1">Uncharacterized protein</fullName>
    </submittedName>
</protein>
<reference evidence="1" key="2">
    <citation type="submission" date="2021-01" db="EMBL/GenBank/DDBJ databases">
        <authorList>
            <person name="Schikora-Tamarit M.A."/>
        </authorList>
    </citation>
    <scope>NUCLEOTIDE SEQUENCE</scope>
    <source>
        <strain evidence="1">CBS2887</strain>
    </source>
</reference>
<evidence type="ECO:0000313" key="1">
    <source>
        <dbReference type="EMBL" id="KAH3685357.1"/>
    </source>
</evidence>
<dbReference type="OrthoDB" id="10384792at2759"/>
<reference evidence="1" key="1">
    <citation type="journal article" date="2021" name="Open Biol.">
        <title>Shared evolutionary footprints suggest mitochondrial oxidative damage underlies multiple complex I losses in fungi.</title>
        <authorList>
            <person name="Schikora-Tamarit M.A."/>
            <person name="Marcet-Houben M."/>
            <person name="Nosek J."/>
            <person name="Gabaldon T."/>
        </authorList>
    </citation>
    <scope>NUCLEOTIDE SEQUENCE</scope>
    <source>
        <strain evidence="1">CBS2887</strain>
    </source>
</reference>